<evidence type="ECO:0000256" key="1">
    <source>
        <dbReference type="ARBA" id="ARBA00002663"/>
    </source>
</evidence>
<dbReference type="InterPro" id="IPR020568">
    <property type="entry name" value="Ribosomal_Su5_D2-typ_SF"/>
</dbReference>
<comment type="similarity">
    <text evidence="7">Belongs to the RnpA family.</text>
</comment>
<evidence type="ECO:0000256" key="7">
    <source>
        <dbReference type="HAMAP-Rule" id="MF_00227"/>
    </source>
</evidence>
<dbReference type="InterPro" id="IPR014721">
    <property type="entry name" value="Ribsml_uS5_D2-typ_fold_subgr"/>
</dbReference>
<evidence type="ECO:0000256" key="6">
    <source>
        <dbReference type="ARBA" id="ARBA00022884"/>
    </source>
</evidence>
<dbReference type="KEGG" id="sap:Sulac_3524"/>
<dbReference type="GO" id="GO:0042781">
    <property type="term" value="F:3'-tRNA processing endoribonuclease activity"/>
    <property type="evidence" value="ECO:0007669"/>
    <property type="project" value="TreeGrafter"/>
</dbReference>
<organism evidence="9 10">
    <name type="scientific">Sulfobacillus acidophilus (strain ATCC 700253 / DSM 10332 / NAL)</name>
    <dbReference type="NCBI Taxonomy" id="679936"/>
    <lineage>
        <taxon>Bacteria</taxon>
        <taxon>Bacillati</taxon>
        <taxon>Bacillota</taxon>
        <taxon>Clostridia</taxon>
        <taxon>Eubacteriales</taxon>
        <taxon>Clostridiales Family XVII. Incertae Sedis</taxon>
        <taxon>Sulfobacillus</taxon>
    </lineage>
</organism>
<keyword evidence="3 7" id="KW-0540">Nuclease</keyword>
<dbReference type="GO" id="GO:0030677">
    <property type="term" value="C:ribonuclease P complex"/>
    <property type="evidence" value="ECO:0007669"/>
    <property type="project" value="TreeGrafter"/>
</dbReference>
<protein>
    <recommendedName>
        <fullName evidence="7 8">Ribonuclease P protein component</fullName>
        <shortName evidence="7">RNase P protein</shortName>
        <shortName evidence="7">RNaseP protein</shortName>
        <ecNumber evidence="7 8">3.1.26.5</ecNumber>
    </recommendedName>
    <alternativeName>
        <fullName evidence="7">Protein C5</fullName>
    </alternativeName>
</protein>
<keyword evidence="6 7" id="KW-0694">RNA-binding</keyword>
<keyword evidence="4 7" id="KW-0255">Endonuclease</keyword>
<dbReference type="Pfam" id="PF00825">
    <property type="entry name" value="Ribonuclease_P"/>
    <property type="match status" value="1"/>
</dbReference>
<dbReference type="GO" id="GO:0004526">
    <property type="term" value="F:ribonuclease P activity"/>
    <property type="evidence" value="ECO:0007669"/>
    <property type="project" value="UniProtKB-UniRule"/>
</dbReference>
<keyword evidence="10" id="KW-1185">Reference proteome</keyword>
<accession>G8TUZ6</accession>
<reference evidence="9 10" key="2">
    <citation type="journal article" date="2012" name="Stand. Genomic Sci.">
        <title>Complete genome sequence of the moderately thermophilic mineral-sulfide-oxidizing firmicute Sulfobacillus acidophilus type strain (NAL(T)).</title>
        <authorList>
            <person name="Anderson I."/>
            <person name="Chertkov O."/>
            <person name="Chen A."/>
            <person name="Saunders E."/>
            <person name="Lapidus A."/>
            <person name="Nolan M."/>
            <person name="Lucas S."/>
            <person name="Hammon N."/>
            <person name="Deshpande S."/>
            <person name="Cheng J.F."/>
            <person name="Han C."/>
            <person name="Tapia R."/>
            <person name="Goodwin L.A."/>
            <person name="Pitluck S."/>
            <person name="Liolios K."/>
            <person name="Pagani I."/>
            <person name="Ivanova N."/>
            <person name="Mikhailova N."/>
            <person name="Pati A."/>
            <person name="Palaniappan K."/>
            <person name="Land M."/>
            <person name="Pan C."/>
            <person name="Rohde M."/>
            <person name="Pukall R."/>
            <person name="Goker M."/>
            <person name="Detter J.C."/>
            <person name="Woyke T."/>
            <person name="Bristow J."/>
            <person name="Eisen J.A."/>
            <person name="Markowitz V."/>
            <person name="Hugenholtz P."/>
            <person name="Kyrpides N.C."/>
            <person name="Klenk H.P."/>
            <person name="Mavromatis K."/>
        </authorList>
    </citation>
    <scope>NUCLEOTIDE SEQUENCE [LARGE SCALE GENOMIC DNA]</scope>
    <source>
        <strain evidence="10">ATCC 700253 / DSM 10332 / NAL</strain>
    </source>
</reference>
<dbReference type="Gene3D" id="3.30.230.10">
    <property type="match status" value="1"/>
</dbReference>
<evidence type="ECO:0000313" key="10">
    <source>
        <dbReference type="Proteomes" id="UP000005439"/>
    </source>
</evidence>
<evidence type="ECO:0000256" key="2">
    <source>
        <dbReference type="ARBA" id="ARBA00022694"/>
    </source>
</evidence>
<dbReference type="PANTHER" id="PTHR33992">
    <property type="entry name" value="RIBONUCLEASE P PROTEIN COMPONENT"/>
    <property type="match status" value="1"/>
</dbReference>
<dbReference type="Proteomes" id="UP000005439">
    <property type="component" value="Chromosome"/>
</dbReference>
<dbReference type="NCBIfam" id="TIGR00188">
    <property type="entry name" value="rnpA"/>
    <property type="match status" value="1"/>
</dbReference>
<dbReference type="PROSITE" id="PS00648">
    <property type="entry name" value="RIBONUCLEASE_P"/>
    <property type="match status" value="1"/>
</dbReference>
<name>G8TUZ6_SULAD</name>
<evidence type="ECO:0000256" key="4">
    <source>
        <dbReference type="ARBA" id="ARBA00022759"/>
    </source>
</evidence>
<dbReference type="PATRIC" id="fig|679936.5.peg.3645"/>
<dbReference type="EMBL" id="CP003179">
    <property type="protein sequence ID" value="AEW06961.1"/>
    <property type="molecule type" value="Genomic_DNA"/>
</dbReference>
<dbReference type="GO" id="GO:0000049">
    <property type="term" value="F:tRNA binding"/>
    <property type="evidence" value="ECO:0007669"/>
    <property type="project" value="UniProtKB-UniRule"/>
</dbReference>
<evidence type="ECO:0000313" key="9">
    <source>
        <dbReference type="EMBL" id="AEW06961.1"/>
    </source>
</evidence>
<comment type="subunit">
    <text evidence="7">Consists of a catalytic RNA component (M1 or rnpB) and a protein subunit.</text>
</comment>
<dbReference type="GO" id="GO:0001682">
    <property type="term" value="P:tRNA 5'-leader removal"/>
    <property type="evidence" value="ECO:0007669"/>
    <property type="project" value="UniProtKB-UniRule"/>
</dbReference>
<evidence type="ECO:0000256" key="8">
    <source>
        <dbReference type="NCBIfam" id="TIGR00188"/>
    </source>
</evidence>
<keyword evidence="5 7" id="KW-0378">Hydrolase</keyword>
<reference evidence="10" key="1">
    <citation type="submission" date="2011-12" db="EMBL/GenBank/DDBJ databases">
        <title>The complete genome of chromosome of Sulfobacillus acidophilus DSM 10332.</title>
        <authorList>
            <person name="Lucas S."/>
            <person name="Han J."/>
            <person name="Lapidus A."/>
            <person name="Bruce D."/>
            <person name="Goodwin L."/>
            <person name="Pitluck S."/>
            <person name="Peters L."/>
            <person name="Kyrpides N."/>
            <person name="Mavromatis K."/>
            <person name="Ivanova N."/>
            <person name="Mikhailova N."/>
            <person name="Chertkov O."/>
            <person name="Saunders E."/>
            <person name="Detter J.C."/>
            <person name="Tapia R."/>
            <person name="Han C."/>
            <person name="Land M."/>
            <person name="Hauser L."/>
            <person name="Markowitz V."/>
            <person name="Cheng J.-F."/>
            <person name="Hugenholtz P."/>
            <person name="Woyke T."/>
            <person name="Wu D."/>
            <person name="Pukall R."/>
            <person name="Gehrich-Schroeter G."/>
            <person name="Schneider S."/>
            <person name="Klenk H.-P."/>
            <person name="Eisen J.A."/>
        </authorList>
    </citation>
    <scope>NUCLEOTIDE SEQUENCE [LARGE SCALE GENOMIC DNA]</scope>
    <source>
        <strain evidence="10">ATCC 700253 / DSM 10332 / NAL</strain>
    </source>
</reference>
<evidence type="ECO:0000256" key="3">
    <source>
        <dbReference type="ARBA" id="ARBA00022722"/>
    </source>
</evidence>
<dbReference type="STRING" id="679936.Sulac_3524"/>
<dbReference type="AlphaFoldDB" id="G8TUZ6"/>
<dbReference type="SUPFAM" id="SSF54211">
    <property type="entry name" value="Ribosomal protein S5 domain 2-like"/>
    <property type="match status" value="1"/>
</dbReference>
<evidence type="ECO:0000256" key="5">
    <source>
        <dbReference type="ARBA" id="ARBA00022801"/>
    </source>
</evidence>
<dbReference type="EC" id="3.1.26.5" evidence="7 8"/>
<proteinExistence type="inferred from homology"/>
<dbReference type="PANTHER" id="PTHR33992:SF1">
    <property type="entry name" value="RIBONUCLEASE P PROTEIN COMPONENT"/>
    <property type="match status" value="1"/>
</dbReference>
<dbReference type="InterPro" id="IPR020539">
    <property type="entry name" value="RNase_P_CS"/>
</dbReference>
<dbReference type="InterPro" id="IPR000100">
    <property type="entry name" value="RNase_P"/>
</dbReference>
<sequence>MKHPVRLKKRAEFGAVIRRGRRFGDRLLVLFILPQSQAAVRIGFTAQRAVGGAVERNRVKRRLRAAVQEMAEHIGECGDLVVMGKPEVADAPWNEVLGALKRVLRRAGCWKERE</sequence>
<dbReference type="HAMAP" id="MF_00227">
    <property type="entry name" value="RNase_P"/>
    <property type="match status" value="1"/>
</dbReference>
<dbReference type="HOGENOM" id="CLU_117179_9_0_9"/>
<comment type="catalytic activity">
    <reaction evidence="7">
        <text>Endonucleolytic cleavage of RNA, removing 5'-extranucleotides from tRNA precursor.</text>
        <dbReference type="EC" id="3.1.26.5"/>
    </reaction>
</comment>
<gene>
    <name evidence="7" type="primary">rnpA</name>
    <name evidence="9" type="ordered locus">Sulac_3524</name>
</gene>
<comment type="function">
    <text evidence="1 7">RNaseP catalyzes the removal of the 5'-leader sequence from pre-tRNA to produce the mature 5'-terminus. It can also cleave other RNA substrates such as 4.5S RNA. The protein component plays an auxiliary but essential role in vivo by binding to the 5'-leader sequence and broadening the substrate specificity of the ribozyme.</text>
</comment>
<keyword evidence="2 7" id="KW-0819">tRNA processing</keyword>